<dbReference type="InterPro" id="IPR052930">
    <property type="entry name" value="TA_antitoxin_MntA"/>
</dbReference>
<feature type="domain" description="Polymerase beta nucleotidyltransferase" evidence="1">
    <location>
        <begin position="9"/>
        <end position="99"/>
    </location>
</feature>
<dbReference type="AlphaFoldDB" id="A0A1F5S4M2"/>
<dbReference type="NCBIfam" id="NF047752">
    <property type="entry name" value="MntA_antitoxin"/>
    <property type="match status" value="1"/>
</dbReference>
<dbReference type="InterPro" id="IPR043519">
    <property type="entry name" value="NT_sf"/>
</dbReference>
<organism evidence="2 3">
    <name type="scientific">Candidatus Falkowbacteria bacterium RBG_13_39_14</name>
    <dbReference type="NCBI Taxonomy" id="1797985"/>
    <lineage>
        <taxon>Bacteria</taxon>
        <taxon>Candidatus Falkowiibacteriota</taxon>
    </lineage>
</organism>
<evidence type="ECO:0000313" key="3">
    <source>
        <dbReference type="Proteomes" id="UP000178323"/>
    </source>
</evidence>
<evidence type="ECO:0000259" key="1">
    <source>
        <dbReference type="Pfam" id="PF18765"/>
    </source>
</evidence>
<dbReference type="InterPro" id="IPR041633">
    <property type="entry name" value="Polbeta"/>
</dbReference>
<dbReference type="STRING" id="1797985.A2Y83_04465"/>
<gene>
    <name evidence="2" type="ORF">A2Y83_04465</name>
</gene>
<dbReference type="EMBL" id="MFFS01000060">
    <property type="protein sequence ID" value="OGF21502.1"/>
    <property type="molecule type" value="Genomic_DNA"/>
</dbReference>
<dbReference type="CDD" id="cd05403">
    <property type="entry name" value="NT_KNTase_like"/>
    <property type="match status" value="1"/>
</dbReference>
<protein>
    <recommendedName>
        <fullName evidence="1">Polymerase beta nucleotidyltransferase domain-containing protein</fullName>
    </recommendedName>
</protein>
<name>A0A1F5S4M2_9BACT</name>
<dbReference type="PANTHER" id="PTHR43852">
    <property type="entry name" value="NUCLEOTIDYLTRANSFERASE"/>
    <property type="match status" value="1"/>
</dbReference>
<accession>A0A1F5S4M2</accession>
<comment type="caution">
    <text evidence="2">The sequence shown here is derived from an EMBL/GenBank/DDBJ whole genome shotgun (WGS) entry which is preliminary data.</text>
</comment>
<dbReference type="PANTHER" id="PTHR43852:SF3">
    <property type="entry name" value="NUCLEOTIDYLTRANSFERASE"/>
    <property type="match status" value="1"/>
</dbReference>
<dbReference type="Pfam" id="PF18765">
    <property type="entry name" value="Polbeta"/>
    <property type="match status" value="1"/>
</dbReference>
<dbReference type="Gene3D" id="3.30.460.10">
    <property type="entry name" value="Beta Polymerase, domain 2"/>
    <property type="match status" value="1"/>
</dbReference>
<dbReference type="SUPFAM" id="SSF81301">
    <property type="entry name" value="Nucleotidyltransferase"/>
    <property type="match status" value="1"/>
</dbReference>
<sequence length="137" mass="16432">MRITKKQKEKIKELAKKYDLKMVLLFGSQATGKTHKESDIDIAFLPEKKISFKDDYYLNYEFTNIFQNDKIDTVNLRGVNPLLMYAIFKNPKILYEKDRFIFYNYENYAFKRYVEEAKPLCEIKFSKLSKKINSLKI</sequence>
<dbReference type="Proteomes" id="UP000178323">
    <property type="component" value="Unassembled WGS sequence"/>
</dbReference>
<proteinExistence type="predicted"/>
<reference evidence="2 3" key="1">
    <citation type="journal article" date="2016" name="Nat. Commun.">
        <title>Thousands of microbial genomes shed light on interconnected biogeochemical processes in an aquifer system.</title>
        <authorList>
            <person name="Anantharaman K."/>
            <person name="Brown C.T."/>
            <person name="Hug L.A."/>
            <person name="Sharon I."/>
            <person name="Castelle C.J."/>
            <person name="Probst A.J."/>
            <person name="Thomas B.C."/>
            <person name="Singh A."/>
            <person name="Wilkins M.J."/>
            <person name="Karaoz U."/>
            <person name="Brodie E.L."/>
            <person name="Williams K.H."/>
            <person name="Hubbard S.S."/>
            <person name="Banfield J.F."/>
        </authorList>
    </citation>
    <scope>NUCLEOTIDE SEQUENCE [LARGE SCALE GENOMIC DNA]</scope>
</reference>
<evidence type="ECO:0000313" key="2">
    <source>
        <dbReference type="EMBL" id="OGF21502.1"/>
    </source>
</evidence>